<dbReference type="GO" id="GO:0005509">
    <property type="term" value="F:calcium ion binding"/>
    <property type="evidence" value="ECO:0007669"/>
    <property type="project" value="InterPro"/>
</dbReference>
<comment type="caution">
    <text evidence="6">The sequence shown here is derived from an EMBL/GenBank/DDBJ whole genome shotgun (WGS) entry which is preliminary data.</text>
</comment>
<evidence type="ECO:0000256" key="1">
    <source>
        <dbReference type="ARBA" id="ARBA00022837"/>
    </source>
</evidence>
<proteinExistence type="predicted"/>
<evidence type="ECO:0000259" key="5">
    <source>
        <dbReference type="PROSITE" id="PS51455"/>
    </source>
</evidence>
<dbReference type="InterPro" id="IPR018247">
    <property type="entry name" value="EF_Hand_1_Ca_BS"/>
</dbReference>
<dbReference type="InterPro" id="IPR011992">
    <property type="entry name" value="EF-hand-dom_pair"/>
</dbReference>
<evidence type="ECO:0000256" key="2">
    <source>
        <dbReference type="PROSITE-ProRule" id="PRU00781"/>
    </source>
</evidence>
<evidence type="ECO:0000313" key="6">
    <source>
        <dbReference type="EMBL" id="CAE7467355.1"/>
    </source>
</evidence>
<dbReference type="SUPFAM" id="SSF47473">
    <property type="entry name" value="EF-hand"/>
    <property type="match status" value="1"/>
</dbReference>
<keyword evidence="1" id="KW-0106">Calcium</keyword>
<name>A0A812S545_9DINO</name>
<feature type="compositionally biased region" description="Basic and acidic residues" evidence="3">
    <location>
        <begin position="344"/>
        <end position="356"/>
    </location>
</feature>
<dbReference type="PANTHER" id="PTHR23086:SF8">
    <property type="entry name" value="PHOSPHATIDYLINOSITOL 5-PHOSPHATE 4-KINASE, ISOFORM A"/>
    <property type="match status" value="1"/>
</dbReference>
<feature type="region of interest" description="Disordered" evidence="3">
    <location>
        <begin position="340"/>
        <end position="412"/>
    </location>
</feature>
<sequence length="819" mass="91405">MQALYARFRRLAPSGYLLQQQFQQTMGVMGLTDDHFLVDRMFQVFDTDHDGKLSFIEFASALAIMIRGTEDEKLAFSFKIVGGKEGSGVRLEDFQQLVASYNRMMSSLVAPTGRLTSDEDVKRLFHELAVTRDGTEEEVISLDAYKAAAQENGDFLSCLGLEPMGGRAVPAKKPQKPAPPIPEAPAADGVYVPRQHLEELQRRVLTLQRALAAEQRTSFLGRLPADPPSPVPEEPAQEDSYPWWMPSCGCTPMTRLTQLPCEARGEILDCEPAAPTAAMAATSESAGQEDFLTVQEEQVNALMRLCAKWTDGDRGLNVEAVAPDPFLPPVLQEELRTYSRQRHFSRDQSRESDDSRAFANLNLPHSPHKTSKKSATVNIAGSAASRESDGQGPAIQGRHRALSVTSSRQRRQHRLLGPKKGLAVHFGHENWNMVLSMMIGIRMSVGRSGQELHRELQPVDFIMKEKFSILPRLANIFDATVSKRVKVTRFIDYAPMVFQRIRASFGIHSDDYLRSVGPEQLLGNMVLGNLSSLSELSSEGKSGAFFYYTSDGKYMMKTVTHKEQMLLKKMLKKYYDHITQNQGTLLVRFLGLHCLSVHKNRKGSAVQKVYFVVMGNMFNTPFEIHKRYDLKGSWVGRVTKDEDRDPSVALKDVDFTKAQESILVGPERKAKLVAQIERDSAFLRDNNIIDYSLLLGVYLLGGSAHSADDKGGEHPESCMGLRGATAAAQTIAGINVRMASSDELHGEVPFHQAHMGGMLSSDQKALYFLGIIDILTPYDSRKHLEHWFKALRYDRRGVSCCPPAMYAERFSSFLNNCIS</sequence>
<dbReference type="InterPro" id="IPR002498">
    <property type="entry name" value="PInositol-4-P-4/5-kinase_core"/>
</dbReference>
<dbReference type="PANTHER" id="PTHR23086">
    <property type="entry name" value="PHOSPHATIDYLINOSITOL-4-PHOSPHATE 5-KINASE"/>
    <property type="match status" value="1"/>
</dbReference>
<dbReference type="Proteomes" id="UP000604046">
    <property type="component" value="Unassembled WGS sequence"/>
</dbReference>
<dbReference type="PROSITE" id="PS51455">
    <property type="entry name" value="PIPK"/>
    <property type="match status" value="1"/>
</dbReference>
<keyword evidence="2" id="KW-0067">ATP-binding</keyword>
<reference evidence="6" key="1">
    <citation type="submission" date="2021-02" db="EMBL/GenBank/DDBJ databases">
        <authorList>
            <person name="Dougan E. K."/>
            <person name="Rhodes N."/>
            <person name="Thang M."/>
            <person name="Chan C."/>
        </authorList>
    </citation>
    <scope>NUCLEOTIDE SEQUENCE</scope>
</reference>
<organism evidence="6 7">
    <name type="scientific">Symbiodinium natans</name>
    <dbReference type="NCBI Taxonomy" id="878477"/>
    <lineage>
        <taxon>Eukaryota</taxon>
        <taxon>Sar</taxon>
        <taxon>Alveolata</taxon>
        <taxon>Dinophyceae</taxon>
        <taxon>Suessiales</taxon>
        <taxon>Symbiodiniaceae</taxon>
        <taxon>Symbiodinium</taxon>
    </lineage>
</organism>
<gene>
    <name evidence="6" type="ORF">SNAT2548_LOCUS26132</name>
</gene>
<keyword evidence="2" id="KW-0808">Transferase</keyword>
<dbReference type="GO" id="GO:0016308">
    <property type="term" value="F:1-phosphatidylinositol-4-phosphate 5-kinase activity"/>
    <property type="evidence" value="ECO:0007669"/>
    <property type="project" value="TreeGrafter"/>
</dbReference>
<evidence type="ECO:0000313" key="7">
    <source>
        <dbReference type="Proteomes" id="UP000604046"/>
    </source>
</evidence>
<dbReference type="InterPro" id="IPR027483">
    <property type="entry name" value="PInositol-4-P-4/5-kinase_C_sf"/>
</dbReference>
<dbReference type="PROSITE" id="PS00018">
    <property type="entry name" value="EF_HAND_1"/>
    <property type="match status" value="1"/>
</dbReference>
<keyword evidence="2" id="KW-0418">Kinase</keyword>
<dbReference type="PROSITE" id="PS50222">
    <property type="entry name" value="EF_HAND_2"/>
    <property type="match status" value="1"/>
</dbReference>
<dbReference type="InterPro" id="IPR002048">
    <property type="entry name" value="EF_hand_dom"/>
</dbReference>
<feature type="domain" description="EF-hand" evidence="4">
    <location>
        <begin position="33"/>
        <end position="68"/>
    </location>
</feature>
<dbReference type="Pfam" id="PF00036">
    <property type="entry name" value="EF-hand_1"/>
    <property type="match status" value="1"/>
</dbReference>
<feature type="domain" description="PIPK" evidence="5">
    <location>
        <begin position="427"/>
        <end position="818"/>
    </location>
</feature>
<dbReference type="OrthoDB" id="2129491at2759"/>
<dbReference type="Gene3D" id="3.30.810.10">
    <property type="entry name" value="2-Layer Sandwich"/>
    <property type="match status" value="1"/>
</dbReference>
<dbReference type="InterPro" id="IPR027484">
    <property type="entry name" value="PInositol-4-P-5-kinase_N"/>
</dbReference>
<accession>A0A812S545</accession>
<dbReference type="CDD" id="cd00139">
    <property type="entry name" value="PIPKc"/>
    <property type="match status" value="1"/>
</dbReference>
<dbReference type="SUPFAM" id="SSF56104">
    <property type="entry name" value="SAICAR synthase-like"/>
    <property type="match status" value="1"/>
</dbReference>
<dbReference type="SMART" id="SM00330">
    <property type="entry name" value="PIPKc"/>
    <property type="match status" value="1"/>
</dbReference>
<feature type="region of interest" description="Disordered" evidence="3">
    <location>
        <begin position="218"/>
        <end position="238"/>
    </location>
</feature>
<protein>
    <submittedName>
        <fullName evidence="6">Uncharacterized protein</fullName>
    </submittedName>
</protein>
<dbReference type="GO" id="GO:0046854">
    <property type="term" value="P:phosphatidylinositol phosphate biosynthetic process"/>
    <property type="evidence" value="ECO:0007669"/>
    <property type="project" value="TreeGrafter"/>
</dbReference>
<dbReference type="InterPro" id="IPR023610">
    <property type="entry name" value="PInositol-4/5-P-5/4-kinase"/>
</dbReference>
<dbReference type="EMBL" id="CAJNDS010002419">
    <property type="protein sequence ID" value="CAE7467355.1"/>
    <property type="molecule type" value="Genomic_DNA"/>
</dbReference>
<dbReference type="Pfam" id="PF01504">
    <property type="entry name" value="PIP5K"/>
    <property type="match status" value="1"/>
</dbReference>
<keyword evidence="7" id="KW-1185">Reference proteome</keyword>
<dbReference type="SMART" id="SM00054">
    <property type="entry name" value="EFh"/>
    <property type="match status" value="1"/>
</dbReference>
<dbReference type="AlphaFoldDB" id="A0A812S545"/>
<dbReference type="Gene3D" id="3.30.800.10">
    <property type="entry name" value="Phosphatidylinositol Phosphate Kinase II Beta"/>
    <property type="match status" value="1"/>
</dbReference>
<dbReference type="GO" id="GO:0005524">
    <property type="term" value="F:ATP binding"/>
    <property type="evidence" value="ECO:0007669"/>
    <property type="project" value="UniProtKB-UniRule"/>
</dbReference>
<evidence type="ECO:0000259" key="4">
    <source>
        <dbReference type="PROSITE" id="PS50222"/>
    </source>
</evidence>
<keyword evidence="2" id="KW-0547">Nucleotide-binding</keyword>
<dbReference type="GO" id="GO:0005886">
    <property type="term" value="C:plasma membrane"/>
    <property type="evidence" value="ECO:0007669"/>
    <property type="project" value="TreeGrafter"/>
</dbReference>
<evidence type="ECO:0000256" key="3">
    <source>
        <dbReference type="SAM" id="MobiDB-lite"/>
    </source>
</evidence>
<dbReference type="Gene3D" id="1.10.238.10">
    <property type="entry name" value="EF-hand"/>
    <property type="match status" value="1"/>
</dbReference>